<reference evidence="1 2" key="1">
    <citation type="journal article" date="2016" name="Nat. Commun.">
        <title>Thousands of microbial genomes shed light on interconnected biogeochemical processes in an aquifer system.</title>
        <authorList>
            <person name="Anantharaman K."/>
            <person name="Brown C.T."/>
            <person name="Hug L.A."/>
            <person name="Sharon I."/>
            <person name="Castelle C.J."/>
            <person name="Probst A.J."/>
            <person name="Thomas B.C."/>
            <person name="Singh A."/>
            <person name="Wilkins M.J."/>
            <person name="Karaoz U."/>
            <person name="Brodie E.L."/>
            <person name="Williams K.H."/>
            <person name="Hubbard S.S."/>
            <person name="Banfield J.F."/>
        </authorList>
    </citation>
    <scope>NUCLEOTIDE SEQUENCE [LARGE SCALE GENOMIC DNA]</scope>
</reference>
<dbReference type="EMBL" id="MFBN01000051">
    <property type="protein sequence ID" value="OGD94184.1"/>
    <property type="molecule type" value="Genomic_DNA"/>
</dbReference>
<evidence type="ECO:0000313" key="2">
    <source>
        <dbReference type="Proteomes" id="UP000178336"/>
    </source>
</evidence>
<accession>A0A1F5GQQ7</accession>
<proteinExistence type="predicted"/>
<dbReference type="STRING" id="1797724.A3A48_01245"/>
<protein>
    <submittedName>
        <fullName evidence="1">Uncharacterized protein</fullName>
    </submittedName>
</protein>
<gene>
    <name evidence="1" type="ORF">A3A48_01245</name>
</gene>
<organism evidence="1 2">
    <name type="scientific">Candidatus Curtissbacteria bacterium RIFCSPLOWO2_01_FULL_37_9</name>
    <dbReference type="NCBI Taxonomy" id="1797724"/>
    <lineage>
        <taxon>Bacteria</taxon>
        <taxon>Candidatus Curtissiibacteriota</taxon>
    </lineage>
</organism>
<sequence length="293" mass="34154">MYLKIAEVNADPTAHGYKSKKYGRKERKSSYKRIFKTLGDYSFDAYQKALVDPTIKKFKNPKELLIIDELAINNNNISHTERLGLLLKDGKQYQLSPLGKKYFNNEVVFEELFKNQMLKYFSIESDKDGKRILFPYRACLKLLLNLKSINFIEFVFGIYSMIDSSSESIVEALEGISHLRDSYPNIEITNKSNKKKVLDELNEYFETNYSITDVWEKKTTVNNQFIYFRNHLSLLKDLIEVDTKSIKLIPNKEGQLRTLLSKDEALENEENESNLKEVYCGNLLIFVAFSLLK</sequence>
<comment type="caution">
    <text evidence="1">The sequence shown here is derived from an EMBL/GenBank/DDBJ whole genome shotgun (WGS) entry which is preliminary data.</text>
</comment>
<dbReference type="AlphaFoldDB" id="A0A1F5GQQ7"/>
<evidence type="ECO:0000313" key="1">
    <source>
        <dbReference type="EMBL" id="OGD94184.1"/>
    </source>
</evidence>
<name>A0A1F5GQQ7_9BACT</name>
<dbReference type="Proteomes" id="UP000178336">
    <property type="component" value="Unassembled WGS sequence"/>
</dbReference>